<comment type="subcellular location">
    <subcellularLocation>
        <location evidence="1">Membrane</location>
    </subcellularLocation>
</comment>
<dbReference type="Proteomes" id="UP000297496">
    <property type="component" value="Unassembled WGS sequence"/>
</dbReference>
<dbReference type="GO" id="GO:0005886">
    <property type="term" value="C:plasma membrane"/>
    <property type="evidence" value="ECO:0007669"/>
    <property type="project" value="TreeGrafter"/>
</dbReference>
<dbReference type="InterPro" id="IPR002137">
    <property type="entry name" value="Beta-lactam_class-D_AS"/>
</dbReference>
<dbReference type="PROSITE" id="PS51257">
    <property type="entry name" value="PROKAR_LIPOPROTEIN"/>
    <property type="match status" value="1"/>
</dbReference>
<dbReference type="GO" id="GO:0008658">
    <property type="term" value="F:penicillin binding"/>
    <property type="evidence" value="ECO:0007669"/>
    <property type="project" value="InterPro"/>
</dbReference>
<dbReference type="PANTHER" id="PTHR30627:SF24">
    <property type="entry name" value="PENICILLIN-BINDING PROTEIN 4B"/>
    <property type="match status" value="1"/>
</dbReference>
<keyword evidence="7" id="KW-0472">Membrane</keyword>
<keyword evidence="5" id="KW-0732">Signal</keyword>
<name>A0A4Z1CF41_9ACTN</name>
<evidence type="ECO:0000256" key="7">
    <source>
        <dbReference type="ARBA" id="ARBA00023136"/>
    </source>
</evidence>
<feature type="domain" description="Penicillin-binding protein dimerisation" evidence="11">
    <location>
        <begin position="153"/>
        <end position="315"/>
    </location>
</feature>
<dbReference type="Gene3D" id="3.90.1310.10">
    <property type="entry name" value="Penicillin-binding protein 2a (Domain 2)"/>
    <property type="match status" value="1"/>
</dbReference>
<evidence type="ECO:0000256" key="1">
    <source>
        <dbReference type="ARBA" id="ARBA00004370"/>
    </source>
</evidence>
<comment type="similarity">
    <text evidence="3 9">Belongs to the class-D beta-lactamase family.</text>
</comment>
<gene>
    <name evidence="12" type="ORF">EXE59_08980</name>
</gene>
<comment type="catalytic activity">
    <reaction evidence="9">
        <text>a beta-lactam + H2O = a substituted beta-amino acid</text>
        <dbReference type="Rhea" id="RHEA:20401"/>
        <dbReference type="ChEBI" id="CHEBI:15377"/>
        <dbReference type="ChEBI" id="CHEBI:35627"/>
        <dbReference type="ChEBI" id="CHEBI:140347"/>
        <dbReference type="EC" id="3.5.2.6"/>
    </reaction>
</comment>
<dbReference type="GO" id="GO:0071555">
    <property type="term" value="P:cell wall organization"/>
    <property type="evidence" value="ECO:0007669"/>
    <property type="project" value="TreeGrafter"/>
</dbReference>
<accession>A0A4Z1CF41</accession>
<keyword evidence="6 9" id="KW-0378">Hydrolase</keyword>
<dbReference type="EC" id="3.5.2.6" evidence="4 9"/>
<evidence type="ECO:0000313" key="13">
    <source>
        <dbReference type="Proteomes" id="UP000297496"/>
    </source>
</evidence>
<reference evidence="12 13" key="1">
    <citation type="submission" date="2019-04" db="EMBL/GenBank/DDBJ databases">
        <title>Three New Species of Nocardioides, Nocardioides euryhalodurans sp. nov., Nocardioides seonyuensis sp. nov. and Nocardioides eburneoflavus sp. nov. Isolated from Soil.</title>
        <authorList>
            <person name="Roh S.G."/>
            <person name="Lee C."/>
            <person name="Kim M.-K."/>
            <person name="Kim S.B."/>
        </authorList>
    </citation>
    <scope>NUCLEOTIDE SEQUENCE [LARGE SCALE GENOMIC DNA]</scope>
    <source>
        <strain evidence="12 13">MMS17-SY213</strain>
    </source>
</reference>
<dbReference type="SUPFAM" id="SSF56519">
    <property type="entry name" value="Penicillin binding protein dimerisation domain"/>
    <property type="match status" value="1"/>
</dbReference>
<dbReference type="AlphaFoldDB" id="A0A4Z1CF41"/>
<evidence type="ECO:0000256" key="3">
    <source>
        <dbReference type="ARBA" id="ARBA00007898"/>
    </source>
</evidence>
<dbReference type="GO" id="GO:0046677">
    <property type="term" value="P:response to antibiotic"/>
    <property type="evidence" value="ECO:0007669"/>
    <property type="project" value="UniProtKB-UniRule"/>
</dbReference>
<feature type="domain" description="Penicillin-binding protein transpeptidase" evidence="10">
    <location>
        <begin position="357"/>
        <end position="632"/>
    </location>
</feature>
<keyword evidence="8 9" id="KW-0046">Antibiotic resistance</keyword>
<dbReference type="InterPro" id="IPR036138">
    <property type="entry name" value="PBP_dimer_sf"/>
</dbReference>
<organism evidence="12 13">
    <name type="scientific">Nocardioides eburneiflavus</name>
    <dbReference type="NCBI Taxonomy" id="2518372"/>
    <lineage>
        <taxon>Bacteria</taxon>
        <taxon>Bacillati</taxon>
        <taxon>Actinomycetota</taxon>
        <taxon>Actinomycetes</taxon>
        <taxon>Propionibacteriales</taxon>
        <taxon>Nocardioidaceae</taxon>
        <taxon>Nocardioides</taxon>
    </lineage>
</organism>
<dbReference type="InterPro" id="IPR050515">
    <property type="entry name" value="Beta-lactam/transpept"/>
</dbReference>
<evidence type="ECO:0000256" key="8">
    <source>
        <dbReference type="ARBA" id="ARBA00023251"/>
    </source>
</evidence>
<dbReference type="GO" id="GO:0071972">
    <property type="term" value="F:peptidoglycan L,D-transpeptidase activity"/>
    <property type="evidence" value="ECO:0007669"/>
    <property type="project" value="TreeGrafter"/>
</dbReference>
<dbReference type="SUPFAM" id="SSF56601">
    <property type="entry name" value="beta-lactamase/transpeptidase-like"/>
    <property type="match status" value="1"/>
</dbReference>
<dbReference type="Pfam" id="PF03717">
    <property type="entry name" value="PBP_dimer"/>
    <property type="match status" value="1"/>
</dbReference>
<dbReference type="EMBL" id="SRRO01000001">
    <property type="protein sequence ID" value="TGN64068.1"/>
    <property type="molecule type" value="Genomic_DNA"/>
</dbReference>
<evidence type="ECO:0000256" key="4">
    <source>
        <dbReference type="ARBA" id="ARBA00012865"/>
    </source>
</evidence>
<evidence type="ECO:0000256" key="9">
    <source>
        <dbReference type="RuleBase" id="RU361140"/>
    </source>
</evidence>
<comment type="similarity">
    <text evidence="2">Belongs to the transpeptidase family.</text>
</comment>
<evidence type="ECO:0000256" key="6">
    <source>
        <dbReference type="ARBA" id="ARBA00022801"/>
    </source>
</evidence>
<keyword evidence="13" id="KW-1185">Reference proteome</keyword>
<dbReference type="InterPro" id="IPR001460">
    <property type="entry name" value="PCN-bd_Tpept"/>
</dbReference>
<dbReference type="GO" id="GO:0017001">
    <property type="term" value="P:antibiotic catabolic process"/>
    <property type="evidence" value="ECO:0007669"/>
    <property type="project" value="InterPro"/>
</dbReference>
<comment type="caution">
    <text evidence="12">The sequence shown here is derived from an EMBL/GenBank/DDBJ whole genome shotgun (WGS) entry which is preliminary data.</text>
</comment>
<evidence type="ECO:0000259" key="10">
    <source>
        <dbReference type="Pfam" id="PF00905"/>
    </source>
</evidence>
<evidence type="ECO:0000313" key="12">
    <source>
        <dbReference type="EMBL" id="TGN64068.1"/>
    </source>
</evidence>
<evidence type="ECO:0000259" key="11">
    <source>
        <dbReference type="Pfam" id="PF03717"/>
    </source>
</evidence>
<evidence type="ECO:0000256" key="2">
    <source>
        <dbReference type="ARBA" id="ARBA00007171"/>
    </source>
</evidence>
<protein>
    <recommendedName>
        <fullName evidence="4 9">Beta-lactamase</fullName>
        <ecNumber evidence="4 9">3.5.2.6</ecNumber>
    </recommendedName>
</protein>
<dbReference type="PANTHER" id="PTHR30627">
    <property type="entry name" value="PEPTIDOGLYCAN D,D-TRANSPEPTIDASE"/>
    <property type="match status" value="1"/>
</dbReference>
<dbReference type="InterPro" id="IPR012338">
    <property type="entry name" value="Beta-lactam/transpept-like"/>
</dbReference>
<proteinExistence type="inferred from homology"/>
<evidence type="ECO:0000256" key="5">
    <source>
        <dbReference type="ARBA" id="ARBA00022729"/>
    </source>
</evidence>
<dbReference type="GO" id="GO:0008800">
    <property type="term" value="F:beta-lactamase activity"/>
    <property type="evidence" value="ECO:0007669"/>
    <property type="project" value="UniProtKB-UniRule"/>
</dbReference>
<sequence>MGRMGSLRLGVVVVLSGVLVVTGSGCTALGGKDGDPAGDLADDLAAALSDHSLGEIPLLDESVRTTFAELVAPLEDVPVAVDVVDVAVVEEEGRADATLAWRWEVADGAAWEYETSVALTQGGDGSTWQVAWSPDDLAPDLAEGDTLGLRTLTPARGDITGADGAVLVTERPVLRYGLDKTKVEGPQVARSARRIARILDVDAAAYVARAEAMGAEAFVEAVVLREDDARDVLPAFRKVPGALAVNDTLPLAPTREFAAALLGRVGPATAEIVEESGGAIVAGDEVGLSGLQARYDAQLRGAPGTAVVARDADDRLRTLFEAPATDGADLATTVDPALQDRAEQALATLGDGAPAAALVAIRPSDGAVLASANGTGAAGADLASTGQYAPGSTFKVVSSLALLRSGMGVDEVVSCPPTTVVDGRSFTNYDDYPASAIGDITLTQAIAQSCNTALIGNAGRLAAGDLAAAAQALGLGTDHDLGFPVYFGQVPPPETETGAAADMIGQGTVLASPFAMATVAASVSAGRAVLPVLLPQHEVQQVPPEVPLTGAEAGTLRGLMRAVVTTGSGRFLQDVPGEIGAKTGTAEHGTPDASGSLPTHAWMIATRGDLAVAVFVATGVSGSQTAGPVLEAFLRSAS</sequence>
<dbReference type="Pfam" id="PF00905">
    <property type="entry name" value="Transpeptidase"/>
    <property type="match status" value="1"/>
</dbReference>
<dbReference type="Gene3D" id="3.40.710.10">
    <property type="entry name" value="DD-peptidase/beta-lactamase superfamily"/>
    <property type="match status" value="1"/>
</dbReference>
<dbReference type="InterPro" id="IPR005311">
    <property type="entry name" value="PBP_dimer"/>
</dbReference>
<dbReference type="PROSITE" id="PS00337">
    <property type="entry name" value="BETA_LACTAMASE_D"/>
    <property type="match status" value="1"/>
</dbReference>
<dbReference type="OrthoDB" id="5241017at2"/>